<keyword evidence="2" id="KW-1185">Reference proteome</keyword>
<name>A0AAI8YWN8_9PEZI</name>
<dbReference type="Proteomes" id="UP001296104">
    <property type="component" value="Unassembled WGS sequence"/>
</dbReference>
<sequence>MSHSQKTYYIDVPEGAGNTYDFNNIPPALPQNTQHILTSGCHTCVGVYFKIDNERCFCAHINAMFAPGKVRFVKTQEDADKIKRIVRGKLERESSASNWTAAEVRQRAGFPDTVVLVCPMLYSNDERWKQTGYYVVEAIKEFLELDADFPVDSESQGFLVHHASGQVKKIPNGGVDHAEKLKSFLAANNLRKANLNLDSWTIALDSVEYA</sequence>
<accession>A0AAI8YWN8</accession>
<organism evidence="1 2">
    <name type="scientific">Lecanosticta acicola</name>
    <dbReference type="NCBI Taxonomy" id="111012"/>
    <lineage>
        <taxon>Eukaryota</taxon>
        <taxon>Fungi</taxon>
        <taxon>Dikarya</taxon>
        <taxon>Ascomycota</taxon>
        <taxon>Pezizomycotina</taxon>
        <taxon>Dothideomycetes</taxon>
        <taxon>Dothideomycetidae</taxon>
        <taxon>Mycosphaerellales</taxon>
        <taxon>Mycosphaerellaceae</taxon>
        <taxon>Lecanosticta</taxon>
    </lineage>
</organism>
<evidence type="ECO:0000313" key="2">
    <source>
        <dbReference type="Proteomes" id="UP001296104"/>
    </source>
</evidence>
<dbReference type="AlphaFoldDB" id="A0AAI8YWN8"/>
<protein>
    <submittedName>
        <fullName evidence="1">Uncharacterized protein</fullName>
    </submittedName>
</protein>
<evidence type="ECO:0000313" key="1">
    <source>
        <dbReference type="EMBL" id="CAK3955695.1"/>
    </source>
</evidence>
<comment type="caution">
    <text evidence="1">The sequence shown here is derived from an EMBL/GenBank/DDBJ whole genome shotgun (WGS) entry which is preliminary data.</text>
</comment>
<gene>
    <name evidence="1" type="ORF">LECACI_7A003345</name>
</gene>
<proteinExistence type="predicted"/>
<dbReference type="EMBL" id="CAVMBE010000016">
    <property type="protein sequence ID" value="CAK3955695.1"/>
    <property type="molecule type" value="Genomic_DNA"/>
</dbReference>
<reference evidence="1" key="1">
    <citation type="submission" date="2023-11" db="EMBL/GenBank/DDBJ databases">
        <authorList>
            <person name="Alioto T."/>
            <person name="Alioto T."/>
            <person name="Gomez Garrido J."/>
        </authorList>
    </citation>
    <scope>NUCLEOTIDE SEQUENCE</scope>
</reference>